<evidence type="ECO:0000313" key="1">
    <source>
        <dbReference type="EMBL" id="POG66527.1"/>
    </source>
</evidence>
<evidence type="ECO:0008006" key="3">
    <source>
        <dbReference type="Google" id="ProtNLM"/>
    </source>
</evidence>
<dbReference type="EMBL" id="AUPC02000189">
    <property type="protein sequence ID" value="POG66527.1"/>
    <property type="molecule type" value="Genomic_DNA"/>
</dbReference>
<dbReference type="AlphaFoldDB" id="A0A2P4PME3"/>
<gene>
    <name evidence="1" type="ORF">GLOIN_2v1656291</name>
</gene>
<dbReference type="Proteomes" id="UP000018888">
    <property type="component" value="Unassembled WGS sequence"/>
</dbReference>
<proteinExistence type="predicted"/>
<comment type="caution">
    <text evidence="1">The sequence shown here is derived from an EMBL/GenBank/DDBJ whole genome shotgun (WGS) entry which is preliminary data.</text>
</comment>
<organism evidence="1 2">
    <name type="scientific">Rhizophagus irregularis (strain DAOM 181602 / DAOM 197198 / MUCL 43194)</name>
    <name type="common">Arbuscular mycorrhizal fungus</name>
    <name type="synonym">Glomus intraradices</name>
    <dbReference type="NCBI Taxonomy" id="747089"/>
    <lineage>
        <taxon>Eukaryota</taxon>
        <taxon>Fungi</taxon>
        <taxon>Fungi incertae sedis</taxon>
        <taxon>Mucoromycota</taxon>
        <taxon>Glomeromycotina</taxon>
        <taxon>Glomeromycetes</taxon>
        <taxon>Glomerales</taxon>
        <taxon>Glomeraceae</taxon>
        <taxon>Rhizophagus</taxon>
    </lineage>
</organism>
<sequence length="76" mass="8573">MENVLDLIPFHERHTCITLANNVYIIVNNPGLCKKIIVMTTDNASNMNVFGQHFTQMLSNNHGNILSRHVICAHIS</sequence>
<protein>
    <recommendedName>
        <fullName evidence="3">DUF659 domain-containing protein</fullName>
    </recommendedName>
</protein>
<reference evidence="1 2" key="2">
    <citation type="journal article" date="2018" name="New Phytol.">
        <title>High intraspecific genome diversity in the model arbuscular mycorrhizal symbiont Rhizophagus irregularis.</title>
        <authorList>
            <person name="Chen E.C.H."/>
            <person name="Morin E."/>
            <person name="Beaudet D."/>
            <person name="Noel J."/>
            <person name="Yildirir G."/>
            <person name="Ndikumana S."/>
            <person name="Charron P."/>
            <person name="St-Onge C."/>
            <person name="Giorgi J."/>
            <person name="Kruger M."/>
            <person name="Marton T."/>
            <person name="Ropars J."/>
            <person name="Grigoriev I.V."/>
            <person name="Hainaut M."/>
            <person name="Henrissat B."/>
            <person name="Roux C."/>
            <person name="Martin F."/>
            <person name="Corradi N."/>
        </authorList>
    </citation>
    <scope>NUCLEOTIDE SEQUENCE [LARGE SCALE GENOMIC DNA]</scope>
    <source>
        <strain evidence="1 2">DAOM 197198</strain>
    </source>
</reference>
<reference evidence="1 2" key="1">
    <citation type="journal article" date="2013" name="Proc. Natl. Acad. Sci. U.S.A.">
        <title>Genome of an arbuscular mycorrhizal fungus provides insight into the oldest plant symbiosis.</title>
        <authorList>
            <person name="Tisserant E."/>
            <person name="Malbreil M."/>
            <person name="Kuo A."/>
            <person name="Kohler A."/>
            <person name="Symeonidi A."/>
            <person name="Balestrini R."/>
            <person name="Charron P."/>
            <person name="Duensing N."/>
            <person name="Frei Dit Frey N."/>
            <person name="Gianinazzi-Pearson V."/>
            <person name="Gilbert L.B."/>
            <person name="Handa Y."/>
            <person name="Herr J.R."/>
            <person name="Hijri M."/>
            <person name="Koul R."/>
            <person name="Kawaguchi M."/>
            <person name="Krajinski F."/>
            <person name="Lammers P.J."/>
            <person name="Masclaux F.G."/>
            <person name="Murat C."/>
            <person name="Morin E."/>
            <person name="Ndikumana S."/>
            <person name="Pagni M."/>
            <person name="Petitpierre D."/>
            <person name="Requena N."/>
            <person name="Rosikiewicz P."/>
            <person name="Riley R."/>
            <person name="Saito K."/>
            <person name="San Clemente H."/>
            <person name="Shapiro H."/>
            <person name="van Tuinen D."/>
            <person name="Becard G."/>
            <person name="Bonfante P."/>
            <person name="Paszkowski U."/>
            <person name="Shachar-Hill Y.Y."/>
            <person name="Tuskan G.A."/>
            <person name="Young P.W."/>
            <person name="Sanders I.R."/>
            <person name="Henrissat B."/>
            <person name="Rensing S.A."/>
            <person name="Grigoriev I.V."/>
            <person name="Corradi N."/>
            <person name="Roux C."/>
            <person name="Martin F."/>
        </authorList>
    </citation>
    <scope>NUCLEOTIDE SEQUENCE [LARGE SCALE GENOMIC DNA]</scope>
    <source>
        <strain evidence="1 2">DAOM 197198</strain>
    </source>
</reference>
<evidence type="ECO:0000313" key="2">
    <source>
        <dbReference type="Proteomes" id="UP000018888"/>
    </source>
</evidence>
<keyword evidence="2" id="KW-1185">Reference proteome</keyword>
<accession>A0A2P4PME3</accession>
<name>A0A2P4PME3_RHIID</name>